<dbReference type="EMBL" id="FJVC01000669">
    <property type="protein sequence ID" value="CZT53053.1"/>
    <property type="molecule type" value="Genomic_DNA"/>
</dbReference>
<evidence type="ECO:0000313" key="2">
    <source>
        <dbReference type="Proteomes" id="UP000177625"/>
    </source>
</evidence>
<accession>A0A1E1MVF0</accession>
<sequence>MSTAFANPDSFLFLLISRCLRSSFSITTFVVEVWVFDHVLTEASISVPADTGEYVKYTVMNRQAMLGKAIKGEERIYGFEILTRYLDEVMAVDIIAEKRNYYEWGYVTGFRTARIHRGCHVGKLEIDLGLRALRRREVEEYHSLSDGSCPSL</sequence>
<proteinExistence type="predicted"/>
<dbReference type="Proteomes" id="UP000177625">
    <property type="component" value="Unassembled WGS sequence"/>
</dbReference>
<protein>
    <submittedName>
        <fullName evidence="1">Uncharacterized protein</fullName>
    </submittedName>
</protein>
<keyword evidence="2" id="KW-1185">Reference proteome</keyword>
<reference evidence="2" key="1">
    <citation type="submission" date="2016-03" db="EMBL/GenBank/DDBJ databases">
        <authorList>
            <person name="Guldener U."/>
        </authorList>
    </citation>
    <scope>NUCLEOTIDE SEQUENCE [LARGE SCALE GENOMIC DNA]</scope>
</reference>
<organism evidence="1 2">
    <name type="scientific">Rhynchosporium secalis</name>
    <name type="common">Barley scald fungus</name>
    <dbReference type="NCBI Taxonomy" id="38038"/>
    <lineage>
        <taxon>Eukaryota</taxon>
        <taxon>Fungi</taxon>
        <taxon>Dikarya</taxon>
        <taxon>Ascomycota</taxon>
        <taxon>Pezizomycotina</taxon>
        <taxon>Leotiomycetes</taxon>
        <taxon>Helotiales</taxon>
        <taxon>Ploettnerulaceae</taxon>
        <taxon>Rhynchosporium</taxon>
    </lineage>
</organism>
<evidence type="ECO:0000313" key="1">
    <source>
        <dbReference type="EMBL" id="CZT53053.1"/>
    </source>
</evidence>
<gene>
    <name evidence="1" type="ORF">RSE6_14487</name>
</gene>
<dbReference type="AlphaFoldDB" id="A0A1E1MVF0"/>
<name>A0A1E1MVF0_RHYSE</name>